<sequence length="144" mass="15685">MAAPCCAERVLKPRPGGSEIDTRTESREVQGSRLVLAGRLGVLGKGYSKGLNECHSAGSERHSQCIRVVLLKKVNFASENLDITMVQGVNLELVSHRMPYYDVWKNKGGEREWVFKLETAGLSFCLCACVCAHISGSLSLSSQA</sequence>
<dbReference type="AlphaFoldDB" id="A0AAV4HI71"/>
<dbReference type="Proteomes" id="UP000762676">
    <property type="component" value="Unassembled WGS sequence"/>
</dbReference>
<proteinExistence type="predicted"/>
<comment type="caution">
    <text evidence="1">The sequence shown here is derived from an EMBL/GenBank/DDBJ whole genome shotgun (WGS) entry which is preliminary data.</text>
</comment>
<evidence type="ECO:0000313" key="1">
    <source>
        <dbReference type="EMBL" id="GFR97526.1"/>
    </source>
</evidence>
<accession>A0AAV4HI71</accession>
<reference evidence="1 2" key="1">
    <citation type="journal article" date="2021" name="Elife">
        <title>Chloroplast acquisition without the gene transfer in kleptoplastic sea slugs, Plakobranchus ocellatus.</title>
        <authorList>
            <person name="Maeda T."/>
            <person name="Takahashi S."/>
            <person name="Yoshida T."/>
            <person name="Shimamura S."/>
            <person name="Takaki Y."/>
            <person name="Nagai Y."/>
            <person name="Toyoda A."/>
            <person name="Suzuki Y."/>
            <person name="Arimoto A."/>
            <person name="Ishii H."/>
            <person name="Satoh N."/>
            <person name="Nishiyama T."/>
            <person name="Hasebe M."/>
            <person name="Maruyama T."/>
            <person name="Minagawa J."/>
            <person name="Obokata J."/>
            <person name="Shigenobu S."/>
        </authorList>
    </citation>
    <scope>NUCLEOTIDE SEQUENCE [LARGE SCALE GENOMIC DNA]</scope>
</reference>
<protein>
    <submittedName>
        <fullName evidence="1">Uncharacterized protein</fullName>
    </submittedName>
</protein>
<gene>
    <name evidence="1" type="ORF">ElyMa_006326800</name>
</gene>
<organism evidence="1 2">
    <name type="scientific">Elysia marginata</name>
    <dbReference type="NCBI Taxonomy" id="1093978"/>
    <lineage>
        <taxon>Eukaryota</taxon>
        <taxon>Metazoa</taxon>
        <taxon>Spiralia</taxon>
        <taxon>Lophotrochozoa</taxon>
        <taxon>Mollusca</taxon>
        <taxon>Gastropoda</taxon>
        <taxon>Heterobranchia</taxon>
        <taxon>Euthyneura</taxon>
        <taxon>Panpulmonata</taxon>
        <taxon>Sacoglossa</taxon>
        <taxon>Placobranchoidea</taxon>
        <taxon>Plakobranchidae</taxon>
        <taxon>Elysia</taxon>
    </lineage>
</organism>
<keyword evidence="2" id="KW-1185">Reference proteome</keyword>
<dbReference type="EMBL" id="BMAT01012700">
    <property type="protein sequence ID" value="GFR97526.1"/>
    <property type="molecule type" value="Genomic_DNA"/>
</dbReference>
<evidence type="ECO:0000313" key="2">
    <source>
        <dbReference type="Proteomes" id="UP000762676"/>
    </source>
</evidence>
<name>A0AAV4HI71_9GAST</name>